<evidence type="ECO:0000313" key="2">
    <source>
        <dbReference type="EMBL" id="CAH1789208.1"/>
    </source>
</evidence>
<feature type="region of interest" description="Disordered" evidence="1">
    <location>
        <begin position="137"/>
        <end position="228"/>
    </location>
</feature>
<feature type="non-terminal residue" evidence="2">
    <location>
        <position position="458"/>
    </location>
</feature>
<feature type="compositionally biased region" description="Acidic residues" evidence="1">
    <location>
        <begin position="37"/>
        <end position="47"/>
    </location>
</feature>
<feature type="compositionally biased region" description="Polar residues" evidence="1">
    <location>
        <begin position="198"/>
        <end position="214"/>
    </location>
</feature>
<feature type="region of interest" description="Disordered" evidence="1">
    <location>
        <begin position="429"/>
        <end position="458"/>
    </location>
</feature>
<dbReference type="Proteomes" id="UP000749559">
    <property type="component" value="Unassembled WGS sequence"/>
</dbReference>
<feature type="compositionally biased region" description="Polar residues" evidence="1">
    <location>
        <begin position="79"/>
        <end position="93"/>
    </location>
</feature>
<dbReference type="EMBL" id="CAIIXF020000007">
    <property type="protein sequence ID" value="CAH1789208.1"/>
    <property type="molecule type" value="Genomic_DNA"/>
</dbReference>
<gene>
    <name evidence="2" type="ORF">OFUS_LOCUS14610</name>
</gene>
<dbReference type="AlphaFoldDB" id="A0A8S4P7T9"/>
<sequence length="458" mass="51883">TGNNVISGVFNTLFKQSNSHKNGETPTNERLTNKEEENPDNDDDIDTDLPWSWDPFVDEDPRNGNEKPKYEDATTTTTPRMSTRYTWNWSQWKRPSDSKDSIENETPQGMFNGGLVGIEEKTPIREKIPERQEQLLEDGNNILSGDSNDKIDAGSSNEDRFANKPEELPEDDSESNDDLPWSWDPFVDEDPRKKQSSETEGSIETEQSPRTRNTISEERGNIGDWPDTNVINSVFNSLFKSSDSKNENDRVDESVHTNQEQLKGSETYNSDDASNEKINNMNDFNEFSPNTNGWLLYDDNATSSNGKEIDSTGISPTTENINSDIISENSMDHSTTKTNVIDEQFDGKQNEDSLFNNIIKSIFQTDISKYRNIQNKTNHATDAKTNNENQKSSTERYITVEEDQTSTNVNLGHVISQTTLTGNILTTNSENKDISNENDQMHNKANDHKTNIISETDE</sequence>
<feature type="compositionally biased region" description="Basic and acidic residues" evidence="1">
    <location>
        <begin position="147"/>
        <end position="167"/>
    </location>
</feature>
<feature type="region of interest" description="Disordered" evidence="1">
    <location>
        <begin position="15"/>
        <end position="118"/>
    </location>
</feature>
<accession>A0A8S4P7T9</accession>
<feature type="compositionally biased region" description="Acidic residues" evidence="1">
    <location>
        <begin position="168"/>
        <end position="177"/>
    </location>
</feature>
<proteinExistence type="predicted"/>
<protein>
    <submittedName>
        <fullName evidence="2">Uncharacterized protein</fullName>
    </submittedName>
</protein>
<feature type="compositionally biased region" description="Basic and acidic residues" evidence="1">
    <location>
        <begin position="242"/>
        <end position="255"/>
    </location>
</feature>
<keyword evidence="3" id="KW-1185">Reference proteome</keyword>
<feature type="compositionally biased region" description="Basic and acidic residues" evidence="1">
    <location>
        <begin position="430"/>
        <end position="450"/>
    </location>
</feature>
<feature type="non-terminal residue" evidence="2">
    <location>
        <position position="1"/>
    </location>
</feature>
<name>A0A8S4P7T9_OWEFU</name>
<organism evidence="2 3">
    <name type="scientific">Owenia fusiformis</name>
    <name type="common">Polychaete worm</name>
    <dbReference type="NCBI Taxonomy" id="6347"/>
    <lineage>
        <taxon>Eukaryota</taxon>
        <taxon>Metazoa</taxon>
        <taxon>Spiralia</taxon>
        <taxon>Lophotrochozoa</taxon>
        <taxon>Annelida</taxon>
        <taxon>Polychaeta</taxon>
        <taxon>Sedentaria</taxon>
        <taxon>Canalipalpata</taxon>
        <taxon>Sabellida</taxon>
        <taxon>Oweniida</taxon>
        <taxon>Oweniidae</taxon>
        <taxon>Owenia</taxon>
    </lineage>
</organism>
<feature type="compositionally biased region" description="Polar residues" evidence="1">
    <location>
        <begin position="256"/>
        <end position="276"/>
    </location>
</feature>
<evidence type="ECO:0000256" key="1">
    <source>
        <dbReference type="SAM" id="MobiDB-lite"/>
    </source>
</evidence>
<reference evidence="2" key="1">
    <citation type="submission" date="2022-03" db="EMBL/GenBank/DDBJ databases">
        <authorList>
            <person name="Martin C."/>
        </authorList>
    </citation>
    <scope>NUCLEOTIDE SEQUENCE</scope>
</reference>
<comment type="caution">
    <text evidence="2">The sequence shown here is derived from an EMBL/GenBank/DDBJ whole genome shotgun (WGS) entry which is preliminary data.</text>
</comment>
<feature type="region of interest" description="Disordered" evidence="1">
    <location>
        <begin position="241"/>
        <end position="276"/>
    </location>
</feature>
<feature type="compositionally biased region" description="Polar residues" evidence="1">
    <location>
        <begin position="15"/>
        <end position="30"/>
    </location>
</feature>
<evidence type="ECO:0000313" key="3">
    <source>
        <dbReference type="Proteomes" id="UP000749559"/>
    </source>
</evidence>
<feature type="compositionally biased region" description="Basic and acidic residues" evidence="1">
    <location>
        <begin position="59"/>
        <end position="72"/>
    </location>
</feature>